<comment type="caution">
    <text evidence="2">The sequence shown here is derived from an EMBL/GenBank/DDBJ whole genome shotgun (WGS) entry which is preliminary data.</text>
</comment>
<evidence type="ECO:0000313" key="2">
    <source>
        <dbReference type="EMBL" id="GAS80973.1"/>
    </source>
</evidence>
<reference evidence="2 3" key="1">
    <citation type="journal article" date="2016" name="Genome Announc.">
        <title>Draft Genome Sequence of Paenibacillus amylolyticus Heshi-A3, Isolated from Fermented Rice Bran in a Japanese Fermented Seafood Dish.</title>
        <authorList>
            <person name="Akuzawa S."/>
            <person name="Nagaoka J."/>
            <person name="Kanekatsu M."/>
            <person name="Kubota E."/>
            <person name="Ohtake R."/>
            <person name="Suzuki T."/>
            <person name="Kanesaki Y."/>
        </authorList>
    </citation>
    <scope>NUCLEOTIDE SEQUENCE [LARGE SCALE GENOMIC DNA]</scope>
    <source>
        <strain evidence="2 3">Heshi-A3</strain>
    </source>
</reference>
<name>A0A117I0R0_PAEAM</name>
<feature type="region of interest" description="Disordered" evidence="1">
    <location>
        <begin position="1"/>
        <end position="60"/>
    </location>
</feature>
<evidence type="ECO:0000256" key="1">
    <source>
        <dbReference type="SAM" id="MobiDB-lite"/>
    </source>
</evidence>
<dbReference type="EMBL" id="BCNV01000001">
    <property type="protein sequence ID" value="GAS80973.1"/>
    <property type="molecule type" value="Genomic_DNA"/>
</dbReference>
<sequence length="60" mass="6407">MVELAGWDGSVNDTAGGVRHRTCTEETEATAVNQNDRRKPVCDGSGTYAPIEGEYSDDSS</sequence>
<organism evidence="2 3">
    <name type="scientific">Paenibacillus amylolyticus</name>
    <dbReference type="NCBI Taxonomy" id="1451"/>
    <lineage>
        <taxon>Bacteria</taxon>
        <taxon>Bacillati</taxon>
        <taxon>Bacillota</taxon>
        <taxon>Bacilli</taxon>
        <taxon>Bacillales</taxon>
        <taxon>Paenibacillaceae</taxon>
        <taxon>Paenibacillus</taxon>
    </lineage>
</organism>
<dbReference type="AlphaFoldDB" id="A0A117I0R0"/>
<proteinExistence type="predicted"/>
<accession>A0A117I0R0</accession>
<protein>
    <submittedName>
        <fullName evidence="2">Uncharacterized protein</fullName>
    </submittedName>
</protein>
<reference evidence="3" key="2">
    <citation type="submission" date="2016-01" db="EMBL/GenBank/DDBJ databases">
        <title>Draft Genome Sequence of Paenibacillus amylolyticus Heshi-A3 that Was Isolated from Fermented Rice Bran with Aging Salted Mackerel, Which Was Named Heshiko as Traditional Fermented Seafood in Japan.</title>
        <authorList>
            <person name="Akuzawa S."/>
            <person name="Nakagawa J."/>
            <person name="Kanekatsu T."/>
            <person name="Kubota E."/>
            <person name="Ohtake R."/>
            <person name="Suzuki T."/>
            <person name="Kanesaki Y."/>
        </authorList>
    </citation>
    <scope>NUCLEOTIDE SEQUENCE [LARGE SCALE GENOMIC DNA]</scope>
    <source>
        <strain evidence="3">Heshi-A3</strain>
    </source>
</reference>
<evidence type="ECO:0000313" key="3">
    <source>
        <dbReference type="Proteomes" id="UP000069697"/>
    </source>
</evidence>
<dbReference type="Proteomes" id="UP000069697">
    <property type="component" value="Unassembled WGS sequence"/>
</dbReference>
<gene>
    <name evidence="2" type="ORF">PAHA3_1047</name>
</gene>